<gene>
    <name evidence="3" type="ORF">I79_016346</name>
</gene>
<proteinExistence type="predicted"/>
<dbReference type="STRING" id="10029.G3HZ51"/>
<feature type="region of interest" description="Disordered" evidence="1">
    <location>
        <begin position="159"/>
        <end position="182"/>
    </location>
</feature>
<dbReference type="EMBL" id="JH000959">
    <property type="protein sequence ID" value="EGV92873.1"/>
    <property type="molecule type" value="Genomic_DNA"/>
</dbReference>
<dbReference type="Proteomes" id="UP000001075">
    <property type="component" value="Unassembled WGS sequence"/>
</dbReference>
<protein>
    <submittedName>
        <fullName evidence="3">Vacuolar protein sorting-associated protein 72-like</fullName>
    </submittedName>
</protein>
<dbReference type="PANTHER" id="PTHR13275:SF4">
    <property type="entry name" value="VACUOLAR PROTEIN SORTING-ASSOCIATED PROTEIN 72 HOMOLOG"/>
    <property type="match status" value="1"/>
</dbReference>
<accession>G3HZ51</accession>
<dbReference type="GO" id="GO:0005634">
    <property type="term" value="C:nucleus"/>
    <property type="evidence" value="ECO:0007669"/>
    <property type="project" value="TreeGrafter"/>
</dbReference>
<reference evidence="4" key="1">
    <citation type="journal article" date="2011" name="Nat. Biotechnol.">
        <title>The genomic sequence of the Chinese hamster ovary (CHO)-K1 cell line.</title>
        <authorList>
            <person name="Xu X."/>
            <person name="Nagarajan H."/>
            <person name="Lewis N.E."/>
            <person name="Pan S."/>
            <person name="Cai Z."/>
            <person name="Liu X."/>
            <person name="Chen W."/>
            <person name="Xie M."/>
            <person name="Wang W."/>
            <person name="Hammond S."/>
            <person name="Andersen M.R."/>
            <person name="Neff N."/>
            <person name="Passarelli B."/>
            <person name="Koh W."/>
            <person name="Fan H.C."/>
            <person name="Wang J."/>
            <person name="Gui Y."/>
            <person name="Lee K.H."/>
            <person name="Betenbaugh M.J."/>
            <person name="Quake S.R."/>
            <person name="Famili I."/>
            <person name="Palsson B.O."/>
            <person name="Wang J."/>
        </authorList>
    </citation>
    <scope>NUCLEOTIDE SEQUENCE [LARGE SCALE GENOMIC DNA]</scope>
    <source>
        <strain evidence="4">CHO K1 cell line</strain>
    </source>
</reference>
<dbReference type="PANTHER" id="PTHR13275">
    <property type="entry name" value="YL-1 PROTEIN TRANSCRIPTION FACTOR-LIKE 1"/>
    <property type="match status" value="1"/>
</dbReference>
<feature type="region of interest" description="Disordered" evidence="1">
    <location>
        <begin position="28"/>
        <end position="52"/>
    </location>
</feature>
<dbReference type="InterPro" id="IPR013272">
    <property type="entry name" value="Vps72/YL1_C"/>
</dbReference>
<dbReference type="GlyGen" id="G3HZ51">
    <property type="glycosylation" value="1 site"/>
</dbReference>
<feature type="domain" description="Vps72/YL1 C-terminal" evidence="2">
    <location>
        <begin position="114"/>
        <end position="143"/>
    </location>
</feature>
<evidence type="ECO:0000313" key="4">
    <source>
        <dbReference type="Proteomes" id="UP000001075"/>
    </source>
</evidence>
<organism evidence="3 4">
    <name type="scientific">Cricetulus griseus</name>
    <name type="common">Chinese hamster</name>
    <name type="synonym">Cricetulus barabensis griseus</name>
    <dbReference type="NCBI Taxonomy" id="10029"/>
    <lineage>
        <taxon>Eukaryota</taxon>
        <taxon>Metazoa</taxon>
        <taxon>Chordata</taxon>
        <taxon>Craniata</taxon>
        <taxon>Vertebrata</taxon>
        <taxon>Euteleostomi</taxon>
        <taxon>Mammalia</taxon>
        <taxon>Eutheria</taxon>
        <taxon>Euarchontoglires</taxon>
        <taxon>Glires</taxon>
        <taxon>Rodentia</taxon>
        <taxon>Myomorpha</taxon>
        <taxon>Muroidea</taxon>
        <taxon>Cricetidae</taxon>
        <taxon>Cricetinae</taxon>
        <taxon>Cricetulus</taxon>
    </lineage>
</organism>
<dbReference type="SMART" id="SM00993">
    <property type="entry name" value="YL1_C"/>
    <property type="match status" value="1"/>
</dbReference>
<sequence>MTALTVRSLCVNLRLSTRDKHSFRFRSKRQGQSWRRKGPHFTVPTVGEPGPKEENVDVEGIDPAPTVSALTAHAGSGPVVPPAHCSCTFITFSDDATFEEWFPQGRPPKVPVREVCSLTHRSAVYTDPGTDIPYASARAFKNIHETYKKCIPAHGLPPAASALSPGPPPPELLPDSGPRASHQKIVIKQILAP</sequence>
<feature type="compositionally biased region" description="Basic residues" evidence="1">
    <location>
        <begin position="28"/>
        <end position="39"/>
    </location>
</feature>
<dbReference type="AlphaFoldDB" id="G3HZ51"/>
<evidence type="ECO:0000259" key="2">
    <source>
        <dbReference type="SMART" id="SM00993"/>
    </source>
</evidence>
<dbReference type="Pfam" id="PF08265">
    <property type="entry name" value="YL1_C"/>
    <property type="match status" value="1"/>
</dbReference>
<dbReference type="InParanoid" id="G3HZ51"/>
<evidence type="ECO:0000256" key="1">
    <source>
        <dbReference type="SAM" id="MobiDB-lite"/>
    </source>
</evidence>
<name>G3HZ51_CRIGR</name>
<evidence type="ECO:0000313" key="3">
    <source>
        <dbReference type="EMBL" id="EGV92873.1"/>
    </source>
</evidence>